<dbReference type="FunFam" id="3.30.450.20:FF:000099">
    <property type="entry name" value="Sensory box sensor histidine kinase"/>
    <property type="match status" value="1"/>
</dbReference>
<dbReference type="Gene3D" id="3.30.450.20">
    <property type="entry name" value="PAS domain"/>
    <property type="match status" value="3"/>
</dbReference>
<dbReference type="Pfam" id="PF02518">
    <property type="entry name" value="HATPase_c"/>
    <property type="match status" value="1"/>
</dbReference>
<dbReference type="AlphaFoldDB" id="A0A930YXF0"/>
<keyword evidence="11" id="KW-0067">ATP-binding</keyword>
<comment type="subcellular location">
    <subcellularLocation>
        <location evidence="3">Cell membrane</location>
    </subcellularLocation>
    <subcellularLocation>
        <location evidence="2">Membrane</location>
        <topology evidence="2">Multi-pass membrane protein</topology>
    </subcellularLocation>
</comment>
<dbReference type="InterPro" id="IPR003594">
    <property type="entry name" value="HATPase_dom"/>
</dbReference>
<dbReference type="InterPro" id="IPR004358">
    <property type="entry name" value="Sig_transdc_His_kin-like_C"/>
</dbReference>
<keyword evidence="12" id="KW-1133">Transmembrane helix</keyword>
<gene>
    <name evidence="18" type="ORF">IC612_09500</name>
</gene>
<dbReference type="PRINTS" id="PR00344">
    <property type="entry name" value="BCTRLSENSOR"/>
</dbReference>
<dbReference type="RefSeq" id="WP_194739953.1">
    <property type="nucleotide sequence ID" value="NZ_JADKYY010000013.1"/>
</dbReference>
<dbReference type="Proteomes" id="UP000694480">
    <property type="component" value="Unassembled WGS sequence"/>
</dbReference>
<dbReference type="PANTHER" id="PTHR42878:SF7">
    <property type="entry name" value="SENSOR HISTIDINE KINASE GLRK"/>
    <property type="match status" value="1"/>
</dbReference>
<evidence type="ECO:0000259" key="17">
    <source>
        <dbReference type="PROSITE" id="PS50113"/>
    </source>
</evidence>
<dbReference type="SUPFAM" id="SSF55874">
    <property type="entry name" value="ATPase domain of HSP90 chaperone/DNA topoisomerase II/histidine kinase"/>
    <property type="match status" value="1"/>
</dbReference>
<dbReference type="SMART" id="SM00387">
    <property type="entry name" value="HATPase_c"/>
    <property type="match status" value="1"/>
</dbReference>
<evidence type="ECO:0000256" key="7">
    <source>
        <dbReference type="ARBA" id="ARBA00022679"/>
    </source>
</evidence>
<dbReference type="GO" id="GO:0005886">
    <property type="term" value="C:plasma membrane"/>
    <property type="evidence" value="ECO:0007669"/>
    <property type="project" value="UniProtKB-SubCell"/>
</dbReference>
<evidence type="ECO:0000259" key="15">
    <source>
        <dbReference type="PROSITE" id="PS50109"/>
    </source>
</evidence>
<keyword evidence="7" id="KW-0808">Transferase</keyword>
<dbReference type="GO" id="GO:0005524">
    <property type="term" value="F:ATP binding"/>
    <property type="evidence" value="ECO:0007669"/>
    <property type="project" value="UniProtKB-KW"/>
</dbReference>
<keyword evidence="8" id="KW-0812">Transmembrane</keyword>
<accession>A0A930YXF0</accession>
<evidence type="ECO:0000259" key="16">
    <source>
        <dbReference type="PROSITE" id="PS50112"/>
    </source>
</evidence>
<dbReference type="NCBIfam" id="TIGR00229">
    <property type="entry name" value="sensory_box"/>
    <property type="match status" value="1"/>
</dbReference>
<dbReference type="SUPFAM" id="SSF55785">
    <property type="entry name" value="PYP-like sensor domain (PAS domain)"/>
    <property type="match status" value="3"/>
</dbReference>
<dbReference type="FunFam" id="3.30.565.10:FF:000023">
    <property type="entry name" value="PAS domain-containing sensor histidine kinase"/>
    <property type="match status" value="1"/>
</dbReference>
<evidence type="ECO:0000256" key="11">
    <source>
        <dbReference type="ARBA" id="ARBA00022840"/>
    </source>
</evidence>
<keyword evidence="19" id="KW-1185">Reference proteome</keyword>
<dbReference type="SMART" id="SM00091">
    <property type="entry name" value="PAS"/>
    <property type="match status" value="3"/>
</dbReference>
<evidence type="ECO:0000256" key="2">
    <source>
        <dbReference type="ARBA" id="ARBA00004141"/>
    </source>
</evidence>
<dbReference type="CDD" id="cd00082">
    <property type="entry name" value="HisKA"/>
    <property type="match status" value="1"/>
</dbReference>
<evidence type="ECO:0000256" key="3">
    <source>
        <dbReference type="ARBA" id="ARBA00004236"/>
    </source>
</evidence>
<dbReference type="InterPro" id="IPR003661">
    <property type="entry name" value="HisK_dim/P_dom"/>
</dbReference>
<evidence type="ECO:0000256" key="14">
    <source>
        <dbReference type="ARBA" id="ARBA00023136"/>
    </source>
</evidence>
<dbReference type="GO" id="GO:0000155">
    <property type="term" value="F:phosphorelay sensor kinase activity"/>
    <property type="evidence" value="ECO:0007669"/>
    <property type="project" value="InterPro"/>
</dbReference>
<dbReference type="InterPro" id="IPR001610">
    <property type="entry name" value="PAC"/>
</dbReference>
<evidence type="ECO:0000256" key="9">
    <source>
        <dbReference type="ARBA" id="ARBA00022741"/>
    </source>
</evidence>
<evidence type="ECO:0000256" key="1">
    <source>
        <dbReference type="ARBA" id="ARBA00000085"/>
    </source>
</evidence>
<protein>
    <recommendedName>
        <fullName evidence="4">histidine kinase</fullName>
        <ecNumber evidence="4">2.7.13.3</ecNumber>
    </recommendedName>
</protein>
<dbReference type="Pfam" id="PF08447">
    <property type="entry name" value="PAS_3"/>
    <property type="match status" value="1"/>
</dbReference>
<dbReference type="InterPro" id="IPR000700">
    <property type="entry name" value="PAS-assoc_C"/>
</dbReference>
<evidence type="ECO:0000313" key="18">
    <source>
        <dbReference type="EMBL" id="MBF5028031.1"/>
    </source>
</evidence>
<dbReference type="InterPro" id="IPR000014">
    <property type="entry name" value="PAS"/>
</dbReference>
<dbReference type="Gene3D" id="1.10.287.130">
    <property type="match status" value="1"/>
</dbReference>
<keyword evidence="9" id="KW-0547">Nucleotide-binding</keyword>
<dbReference type="SMART" id="SM00388">
    <property type="entry name" value="HisKA"/>
    <property type="match status" value="1"/>
</dbReference>
<feature type="domain" description="PAS" evidence="16">
    <location>
        <begin position="270"/>
        <end position="340"/>
    </location>
</feature>
<dbReference type="GO" id="GO:0007234">
    <property type="term" value="P:osmosensory signaling via phosphorelay pathway"/>
    <property type="evidence" value="ECO:0007669"/>
    <property type="project" value="TreeGrafter"/>
</dbReference>
<dbReference type="InterPro" id="IPR050351">
    <property type="entry name" value="BphY/WalK/GraS-like"/>
</dbReference>
<evidence type="ECO:0000313" key="19">
    <source>
        <dbReference type="Proteomes" id="UP000694480"/>
    </source>
</evidence>
<evidence type="ECO:0000256" key="10">
    <source>
        <dbReference type="ARBA" id="ARBA00022777"/>
    </source>
</evidence>
<comment type="catalytic activity">
    <reaction evidence="1">
        <text>ATP + protein L-histidine = ADP + protein N-phospho-L-histidine.</text>
        <dbReference type="EC" id="2.7.13.3"/>
    </reaction>
</comment>
<evidence type="ECO:0000256" key="8">
    <source>
        <dbReference type="ARBA" id="ARBA00022692"/>
    </source>
</evidence>
<dbReference type="Gene3D" id="3.30.565.10">
    <property type="entry name" value="Histidine kinase-like ATPase, C-terminal domain"/>
    <property type="match status" value="1"/>
</dbReference>
<evidence type="ECO:0000256" key="6">
    <source>
        <dbReference type="ARBA" id="ARBA00022553"/>
    </source>
</evidence>
<evidence type="ECO:0000256" key="5">
    <source>
        <dbReference type="ARBA" id="ARBA00022475"/>
    </source>
</evidence>
<keyword evidence="6" id="KW-0597">Phosphoprotein</keyword>
<dbReference type="SMART" id="SM00086">
    <property type="entry name" value="PAC"/>
    <property type="match status" value="1"/>
</dbReference>
<sequence length="615" mass="69395">MKNYLKQKVNYDSLASLFSQAPVALCMLMGEDLVIDTANQQILELWGKSSDIIGLPIIEGIPELKGQEFPDILKGVLRTGKSFRGDKVQCFLNREGVMEECFFDFVYSPIRDSGNTIIGVSVVATEVTSQVLSERKLSESELRFKELLLKADVSTAIYRGEDLVIEVANDKMLATWGKDASVIGRPLREALPELVGQPFFDLLLHVYRTGETYAATEDRVDLMTHGVLETFYYNFTYKAIRNSKGEIYAILNMAVNVTELVKAKHRLQESEAKYRNLSEAMPHIVWTANNEGQFTYFNGRLSEYFEVDRANPTQVSFAHLIHPEDLSLLELTWREASEKKKGFDFEYRVRNEKTGEYIWFLSRAVPEFDSKGEVIQWIGSSIDINELKTLQSQKDTFLGIASHELKTPLTSIKIYAQVLERALKKAGDPKSATYAKKMDEQVNKLNSLIGDLLDVTKISAGKMQINEDMFDFKQLVDEVIEEQQLSCTHTIINNSEPVGMVFADRNRIAQVVTNLLSNAIKYSPGAEKVLVYTKVSSQGIQFCVQDFGIGMPEDKQHKVFDQYYRVSGDEQHTFPGLGLGLFIASQIIQRSGGKIWVRSVLGKGSTFCFSLPAIK</sequence>
<reference evidence="18" key="1">
    <citation type="submission" date="2020-11" db="EMBL/GenBank/DDBJ databases">
        <title>Genome seq and assembly of Planobacterium sp.</title>
        <authorList>
            <person name="Chhetri G."/>
        </authorList>
    </citation>
    <scope>NUCLEOTIDE SEQUENCE</scope>
    <source>
        <strain evidence="18">GCR5</strain>
    </source>
</reference>
<keyword evidence="13" id="KW-0902">Two-component regulatory system</keyword>
<evidence type="ECO:0000256" key="12">
    <source>
        <dbReference type="ARBA" id="ARBA00022989"/>
    </source>
</evidence>
<dbReference type="CDD" id="cd00075">
    <property type="entry name" value="HATPase"/>
    <property type="match status" value="1"/>
</dbReference>
<evidence type="ECO:0000256" key="4">
    <source>
        <dbReference type="ARBA" id="ARBA00012438"/>
    </source>
</evidence>
<dbReference type="InterPro" id="IPR036097">
    <property type="entry name" value="HisK_dim/P_sf"/>
</dbReference>
<dbReference type="InterPro" id="IPR013655">
    <property type="entry name" value="PAS_fold_3"/>
</dbReference>
<dbReference type="PROSITE" id="PS50113">
    <property type="entry name" value="PAC"/>
    <property type="match status" value="1"/>
</dbReference>
<dbReference type="GO" id="GO:0030295">
    <property type="term" value="F:protein kinase activator activity"/>
    <property type="evidence" value="ECO:0007669"/>
    <property type="project" value="TreeGrafter"/>
</dbReference>
<keyword evidence="10" id="KW-0418">Kinase</keyword>
<comment type="caution">
    <text evidence="18">The sequence shown here is derived from an EMBL/GenBank/DDBJ whole genome shotgun (WGS) entry which is preliminary data.</text>
</comment>
<dbReference type="Pfam" id="PF00512">
    <property type="entry name" value="HisKA"/>
    <property type="match status" value="1"/>
</dbReference>
<dbReference type="InterPro" id="IPR036890">
    <property type="entry name" value="HATPase_C_sf"/>
</dbReference>
<dbReference type="SUPFAM" id="SSF47384">
    <property type="entry name" value="Homodimeric domain of signal transducing histidine kinase"/>
    <property type="match status" value="1"/>
</dbReference>
<organism evidence="18 19">
    <name type="scientific">Planobacterium oryzisoli</name>
    <dbReference type="NCBI Taxonomy" id="2771435"/>
    <lineage>
        <taxon>Bacteria</taxon>
        <taxon>Pseudomonadati</taxon>
        <taxon>Bacteroidota</taxon>
        <taxon>Flavobacteriia</taxon>
        <taxon>Flavobacteriales</taxon>
        <taxon>Weeksellaceae</taxon>
        <taxon>Chryseobacterium group</taxon>
        <taxon>Chryseobacterium</taxon>
    </lineage>
</organism>
<dbReference type="PANTHER" id="PTHR42878">
    <property type="entry name" value="TWO-COMPONENT HISTIDINE KINASE"/>
    <property type="match status" value="1"/>
</dbReference>
<dbReference type="InterPro" id="IPR013656">
    <property type="entry name" value="PAS_4"/>
</dbReference>
<keyword evidence="5" id="KW-1003">Cell membrane</keyword>
<feature type="domain" description="PAC" evidence="17">
    <location>
        <begin position="343"/>
        <end position="396"/>
    </location>
</feature>
<dbReference type="CDD" id="cd00130">
    <property type="entry name" value="PAS"/>
    <property type="match status" value="1"/>
</dbReference>
<feature type="domain" description="Histidine kinase" evidence="15">
    <location>
        <begin position="400"/>
        <end position="615"/>
    </location>
</feature>
<dbReference type="EC" id="2.7.13.3" evidence="4"/>
<dbReference type="PROSITE" id="PS50112">
    <property type="entry name" value="PAS"/>
    <property type="match status" value="1"/>
</dbReference>
<keyword evidence="14" id="KW-0472">Membrane</keyword>
<evidence type="ECO:0000256" key="13">
    <source>
        <dbReference type="ARBA" id="ARBA00023012"/>
    </source>
</evidence>
<dbReference type="Pfam" id="PF08448">
    <property type="entry name" value="PAS_4"/>
    <property type="match status" value="2"/>
</dbReference>
<dbReference type="InterPro" id="IPR005467">
    <property type="entry name" value="His_kinase_dom"/>
</dbReference>
<dbReference type="GO" id="GO:0000156">
    <property type="term" value="F:phosphorelay response regulator activity"/>
    <property type="evidence" value="ECO:0007669"/>
    <property type="project" value="TreeGrafter"/>
</dbReference>
<name>A0A930YXF0_9FLAO</name>
<proteinExistence type="predicted"/>
<dbReference type="PROSITE" id="PS50109">
    <property type="entry name" value="HIS_KIN"/>
    <property type="match status" value="1"/>
</dbReference>
<dbReference type="EMBL" id="JADKYY010000013">
    <property type="protein sequence ID" value="MBF5028031.1"/>
    <property type="molecule type" value="Genomic_DNA"/>
</dbReference>
<dbReference type="InterPro" id="IPR035965">
    <property type="entry name" value="PAS-like_dom_sf"/>
</dbReference>